<dbReference type="Proteomes" id="UP000887577">
    <property type="component" value="Unplaced"/>
</dbReference>
<accession>A0A914YD05</accession>
<dbReference type="WBParaSite" id="PSU_v2.g15338.t1">
    <property type="protein sequence ID" value="PSU_v2.g15338.t1"/>
    <property type="gene ID" value="PSU_v2.g15338"/>
</dbReference>
<evidence type="ECO:0000256" key="1">
    <source>
        <dbReference type="SAM" id="Phobius"/>
    </source>
</evidence>
<feature type="transmembrane region" description="Helical" evidence="1">
    <location>
        <begin position="68"/>
        <end position="91"/>
    </location>
</feature>
<keyword evidence="1" id="KW-0472">Membrane</keyword>
<keyword evidence="2" id="KW-1185">Reference proteome</keyword>
<evidence type="ECO:0000313" key="2">
    <source>
        <dbReference type="Proteomes" id="UP000887577"/>
    </source>
</evidence>
<organism evidence="2 3">
    <name type="scientific">Panagrolaimus superbus</name>
    <dbReference type="NCBI Taxonomy" id="310955"/>
    <lineage>
        <taxon>Eukaryota</taxon>
        <taxon>Metazoa</taxon>
        <taxon>Ecdysozoa</taxon>
        <taxon>Nematoda</taxon>
        <taxon>Chromadorea</taxon>
        <taxon>Rhabditida</taxon>
        <taxon>Tylenchina</taxon>
        <taxon>Panagrolaimomorpha</taxon>
        <taxon>Panagrolaimoidea</taxon>
        <taxon>Panagrolaimidae</taxon>
        <taxon>Panagrolaimus</taxon>
    </lineage>
</organism>
<protein>
    <submittedName>
        <fullName evidence="3">Uncharacterized protein</fullName>
    </submittedName>
</protein>
<keyword evidence="1" id="KW-0812">Transmembrane</keyword>
<proteinExistence type="predicted"/>
<dbReference type="AlphaFoldDB" id="A0A914YD05"/>
<name>A0A914YD05_9BILA</name>
<feature type="transmembrane region" description="Helical" evidence="1">
    <location>
        <begin position="12"/>
        <end position="30"/>
    </location>
</feature>
<keyword evidence="1" id="KW-1133">Transmembrane helix</keyword>
<evidence type="ECO:0000313" key="3">
    <source>
        <dbReference type="WBParaSite" id="PSU_v2.g15338.t1"/>
    </source>
</evidence>
<sequence>MRQSLVKSGILLIEFVGIVSAMEAFCFNSFDFGNPRPIPLMCPHDNIITYWDCCADIQRCCQYVKWPVLLFVILLILGILGGCACCIFFMIQSTRGNSRVHSDESPQVATVEKTYKNYRESTIV</sequence>
<reference evidence="3" key="1">
    <citation type="submission" date="2022-11" db="UniProtKB">
        <authorList>
            <consortium name="WormBaseParasite"/>
        </authorList>
    </citation>
    <scope>IDENTIFICATION</scope>
</reference>